<keyword evidence="2" id="KW-1185">Reference proteome</keyword>
<reference evidence="1 2" key="1">
    <citation type="submission" date="2017-11" db="EMBL/GenBank/DDBJ databases">
        <title>De novo assembly and phasing of dikaryotic genomes from two isolates of Puccinia coronata f. sp. avenae, the causal agent of oat crown rust.</title>
        <authorList>
            <person name="Miller M.E."/>
            <person name="Zhang Y."/>
            <person name="Omidvar V."/>
            <person name="Sperschneider J."/>
            <person name="Schwessinger B."/>
            <person name="Raley C."/>
            <person name="Palmer J.M."/>
            <person name="Garnica D."/>
            <person name="Upadhyaya N."/>
            <person name="Rathjen J."/>
            <person name="Taylor J.M."/>
            <person name="Park R.F."/>
            <person name="Dodds P.N."/>
            <person name="Hirsch C.D."/>
            <person name="Kianian S.F."/>
            <person name="Figueroa M."/>
        </authorList>
    </citation>
    <scope>NUCLEOTIDE SEQUENCE [LARGE SCALE GENOMIC DNA]</scope>
    <source>
        <strain evidence="1">12NC29</strain>
    </source>
</reference>
<dbReference type="AlphaFoldDB" id="A0A2N5VWK0"/>
<organism evidence="1 2">
    <name type="scientific">Puccinia coronata f. sp. avenae</name>
    <dbReference type="NCBI Taxonomy" id="200324"/>
    <lineage>
        <taxon>Eukaryota</taxon>
        <taxon>Fungi</taxon>
        <taxon>Dikarya</taxon>
        <taxon>Basidiomycota</taxon>
        <taxon>Pucciniomycotina</taxon>
        <taxon>Pucciniomycetes</taxon>
        <taxon>Pucciniales</taxon>
        <taxon>Pucciniaceae</taxon>
        <taxon>Puccinia</taxon>
    </lineage>
</organism>
<dbReference type="EMBL" id="PGCJ01000047">
    <property type="protein sequence ID" value="PLW54351.1"/>
    <property type="molecule type" value="Genomic_DNA"/>
</dbReference>
<proteinExistence type="predicted"/>
<name>A0A2N5VWK0_9BASI</name>
<accession>A0A2N5VWK0</accession>
<evidence type="ECO:0000313" key="2">
    <source>
        <dbReference type="Proteomes" id="UP000235388"/>
    </source>
</evidence>
<sequence length="76" mass="8592">MSTQHIPQQLQVSKDQVCLSKSDAIPLHSYIVLCQDDSNPPHFKIVERDSHTFLVEVGILPAFFLRRSSSTAIWPS</sequence>
<protein>
    <submittedName>
        <fullName evidence="1">Uncharacterized protein</fullName>
    </submittedName>
</protein>
<dbReference type="Proteomes" id="UP000235388">
    <property type="component" value="Unassembled WGS sequence"/>
</dbReference>
<evidence type="ECO:0000313" key="1">
    <source>
        <dbReference type="EMBL" id="PLW54351.1"/>
    </source>
</evidence>
<comment type="caution">
    <text evidence="1">The sequence shown here is derived from an EMBL/GenBank/DDBJ whole genome shotgun (WGS) entry which is preliminary data.</text>
</comment>
<gene>
    <name evidence="1" type="ORF">PCANC_04889</name>
</gene>